<comment type="cofactor">
    <cofactor evidence="1">
        <name>Mg(2+)</name>
        <dbReference type="ChEBI" id="CHEBI:18420"/>
    </cofactor>
</comment>
<evidence type="ECO:0000259" key="5">
    <source>
        <dbReference type="PROSITE" id="PS50887"/>
    </source>
</evidence>
<dbReference type="Pfam" id="PF01590">
    <property type="entry name" value="GAF"/>
    <property type="match status" value="1"/>
</dbReference>
<dbReference type="InterPro" id="IPR003018">
    <property type="entry name" value="GAF"/>
</dbReference>
<dbReference type="SMART" id="SM00065">
    <property type="entry name" value="GAF"/>
    <property type="match status" value="1"/>
</dbReference>
<dbReference type="PANTHER" id="PTHR43102">
    <property type="entry name" value="SLR1143 PROTEIN"/>
    <property type="match status" value="1"/>
</dbReference>
<reference evidence="6" key="1">
    <citation type="journal article" date="2018" name="Genome Biol.">
        <title>SKESA: strategic k-mer extension for scrupulous assemblies.</title>
        <authorList>
            <person name="Souvorov A."/>
            <person name="Agarwala R."/>
            <person name="Lipman D.J."/>
        </authorList>
    </citation>
    <scope>NUCLEOTIDE SEQUENCE</scope>
    <source>
        <strain evidence="6">CAVp300</strain>
    </source>
</reference>
<evidence type="ECO:0000256" key="2">
    <source>
        <dbReference type="ARBA" id="ARBA00004665"/>
    </source>
</evidence>
<dbReference type="AlphaFoldDB" id="A0A9P3TAV9"/>
<dbReference type="EMBL" id="DACSUM010000050">
    <property type="protein sequence ID" value="HAT3584172.1"/>
    <property type="molecule type" value="Genomic_DNA"/>
</dbReference>
<dbReference type="Pfam" id="PF00990">
    <property type="entry name" value="GGDEF"/>
    <property type="match status" value="1"/>
</dbReference>
<dbReference type="InterPro" id="IPR043128">
    <property type="entry name" value="Rev_trsase/Diguanyl_cyclase"/>
</dbReference>
<evidence type="ECO:0000313" key="6">
    <source>
        <dbReference type="EMBL" id="HAT3584172.1"/>
    </source>
</evidence>
<dbReference type="Gene3D" id="3.30.450.40">
    <property type="match status" value="1"/>
</dbReference>
<gene>
    <name evidence="6" type="ORF">I8531_004541</name>
</gene>
<evidence type="ECO:0000256" key="3">
    <source>
        <dbReference type="ARBA" id="ARBA00012528"/>
    </source>
</evidence>
<dbReference type="RefSeq" id="WP_047370246.1">
    <property type="nucleotide sequence ID" value="NZ_CABMNU010000005.1"/>
</dbReference>
<comment type="caution">
    <text evidence="6">The sequence shown here is derived from an EMBL/GenBank/DDBJ whole genome shotgun (WGS) entry which is preliminary data.</text>
</comment>
<name>A0A9P3TAV9_KLUIN</name>
<comment type="pathway">
    <text evidence="2">Purine metabolism; 3',5'-cyclic di-GMP biosynthesis.</text>
</comment>
<feature type="domain" description="GGDEF" evidence="5">
    <location>
        <begin position="194"/>
        <end position="322"/>
    </location>
</feature>
<evidence type="ECO:0000256" key="1">
    <source>
        <dbReference type="ARBA" id="ARBA00001946"/>
    </source>
</evidence>
<dbReference type="Gene3D" id="3.30.70.270">
    <property type="match status" value="1"/>
</dbReference>
<reference evidence="6" key="2">
    <citation type="submission" date="2020-10" db="EMBL/GenBank/DDBJ databases">
        <authorList>
            <consortium name="NCBI Pathogen Detection Project"/>
        </authorList>
    </citation>
    <scope>NUCLEOTIDE SEQUENCE</scope>
    <source>
        <strain evidence="6">CAVp300</strain>
    </source>
</reference>
<dbReference type="NCBIfam" id="TIGR00254">
    <property type="entry name" value="GGDEF"/>
    <property type="match status" value="1"/>
</dbReference>
<dbReference type="Proteomes" id="UP000867740">
    <property type="component" value="Unassembled WGS sequence"/>
</dbReference>
<dbReference type="SUPFAM" id="SSF55073">
    <property type="entry name" value="Nucleotide cyclase"/>
    <property type="match status" value="1"/>
</dbReference>
<organism evidence="6 7">
    <name type="scientific">Kluyvera intermedia</name>
    <name type="common">Enterobacter intermedius</name>
    <dbReference type="NCBI Taxonomy" id="61648"/>
    <lineage>
        <taxon>Bacteria</taxon>
        <taxon>Pseudomonadati</taxon>
        <taxon>Pseudomonadota</taxon>
        <taxon>Gammaproteobacteria</taxon>
        <taxon>Enterobacterales</taxon>
        <taxon>Enterobacteriaceae</taxon>
        <taxon>Kluyvera</taxon>
    </lineage>
</organism>
<dbReference type="InterPro" id="IPR000160">
    <property type="entry name" value="GGDEF_dom"/>
</dbReference>
<protein>
    <recommendedName>
        <fullName evidence="3">diguanylate cyclase</fullName>
        <ecNumber evidence="3">2.7.7.65</ecNumber>
    </recommendedName>
</protein>
<proteinExistence type="predicted"/>
<dbReference type="FunFam" id="3.30.70.270:FF:000001">
    <property type="entry name" value="Diguanylate cyclase domain protein"/>
    <property type="match status" value="1"/>
</dbReference>
<dbReference type="GO" id="GO:0052621">
    <property type="term" value="F:diguanylate cyclase activity"/>
    <property type="evidence" value="ECO:0007669"/>
    <property type="project" value="UniProtKB-EC"/>
</dbReference>
<dbReference type="InterPro" id="IPR029016">
    <property type="entry name" value="GAF-like_dom_sf"/>
</dbReference>
<evidence type="ECO:0000313" key="7">
    <source>
        <dbReference type="Proteomes" id="UP000867740"/>
    </source>
</evidence>
<dbReference type="PANTHER" id="PTHR43102:SF2">
    <property type="entry name" value="GAF DOMAIN-CONTAINING PROTEIN"/>
    <property type="match status" value="1"/>
</dbReference>
<evidence type="ECO:0000256" key="4">
    <source>
        <dbReference type="ARBA" id="ARBA00034247"/>
    </source>
</evidence>
<dbReference type="InterPro" id="IPR029787">
    <property type="entry name" value="Nucleotide_cyclase"/>
</dbReference>
<dbReference type="PROSITE" id="PS50887">
    <property type="entry name" value="GGDEF"/>
    <property type="match status" value="1"/>
</dbReference>
<accession>A0A9P3TAV9</accession>
<dbReference type="SUPFAM" id="SSF55781">
    <property type="entry name" value="GAF domain-like"/>
    <property type="match status" value="1"/>
</dbReference>
<dbReference type="SMART" id="SM00267">
    <property type="entry name" value="GGDEF"/>
    <property type="match status" value="1"/>
</dbReference>
<dbReference type="EC" id="2.7.7.65" evidence="3"/>
<sequence length="322" mass="36229">MKTPALPFDEEKRLASLRESGLLDSGTNERFDRLTRLAKRLFNVPIALVTLVGEKTLHFKTSDGHAHESLPRHISFCGHTILSTTPLIVNDAGSDERFCDNPLVTGESHLRFYAGYPLRLPDGALVGSFCLLDRSPRAFSSAEVEILKDFALIVENEFAVMSAATTDELTGLFNRRAFDNLVKFAISSARRRAEPLALAWLDLDGFKQINDNWGHNEGDEALRSMAKVMRESFREADLLVRYGGDEFAVLFSDTHEQGAWIAVEYLVEQTEAWNLSSGKPWKLAFSWGVSEFDHNGNGDIKAWLEDADAKMYAMKTKNHRER</sequence>
<dbReference type="CDD" id="cd01949">
    <property type="entry name" value="GGDEF"/>
    <property type="match status" value="1"/>
</dbReference>
<comment type="catalytic activity">
    <reaction evidence="4">
        <text>2 GTP = 3',3'-c-di-GMP + 2 diphosphate</text>
        <dbReference type="Rhea" id="RHEA:24898"/>
        <dbReference type="ChEBI" id="CHEBI:33019"/>
        <dbReference type="ChEBI" id="CHEBI:37565"/>
        <dbReference type="ChEBI" id="CHEBI:58805"/>
        <dbReference type="EC" id="2.7.7.65"/>
    </reaction>
</comment>